<dbReference type="Gene3D" id="1.10.630.10">
    <property type="entry name" value="Cytochrome P450"/>
    <property type="match status" value="1"/>
</dbReference>
<dbReference type="EMBL" id="JAVRQU010000030">
    <property type="protein sequence ID" value="KAK5689624.1"/>
    <property type="molecule type" value="Genomic_DNA"/>
</dbReference>
<evidence type="ECO:0000313" key="6">
    <source>
        <dbReference type="EMBL" id="KAK5689624.1"/>
    </source>
</evidence>
<accession>A0AAN7VKM8</accession>
<feature type="region of interest" description="Disordered" evidence="5">
    <location>
        <begin position="16"/>
        <end position="37"/>
    </location>
</feature>
<comment type="caution">
    <text evidence="6">The sequence shown here is derived from an EMBL/GenBank/DDBJ whole genome shotgun (WGS) entry which is preliminary data.</text>
</comment>
<dbReference type="InterPro" id="IPR001128">
    <property type="entry name" value="Cyt_P450"/>
</dbReference>
<reference evidence="6" key="1">
    <citation type="submission" date="2023-08" db="EMBL/GenBank/DDBJ databases">
        <title>Black Yeasts Isolated from many extreme environments.</title>
        <authorList>
            <person name="Coleine C."/>
            <person name="Stajich J.E."/>
            <person name="Selbmann L."/>
        </authorList>
    </citation>
    <scope>NUCLEOTIDE SEQUENCE</scope>
    <source>
        <strain evidence="6">CCFEE 5810</strain>
    </source>
</reference>
<dbReference type="AlphaFoldDB" id="A0AAN7VKM8"/>
<dbReference type="InterPro" id="IPR050121">
    <property type="entry name" value="Cytochrome_P450_monoxygenase"/>
</dbReference>
<protein>
    <submittedName>
        <fullName evidence="6">Uncharacterized protein</fullName>
    </submittedName>
</protein>
<comment type="similarity">
    <text evidence="2">Belongs to the cytochrome P450 family.</text>
</comment>
<dbReference type="SUPFAM" id="SSF48264">
    <property type="entry name" value="Cytochrome P450"/>
    <property type="match status" value="1"/>
</dbReference>
<keyword evidence="4" id="KW-0408">Iron</keyword>
<evidence type="ECO:0000256" key="4">
    <source>
        <dbReference type="ARBA" id="ARBA00023004"/>
    </source>
</evidence>
<evidence type="ECO:0000256" key="5">
    <source>
        <dbReference type="SAM" id="MobiDB-lite"/>
    </source>
</evidence>
<dbReference type="GO" id="GO:0005506">
    <property type="term" value="F:iron ion binding"/>
    <property type="evidence" value="ECO:0007669"/>
    <property type="project" value="InterPro"/>
</dbReference>
<evidence type="ECO:0000313" key="7">
    <source>
        <dbReference type="Proteomes" id="UP001310594"/>
    </source>
</evidence>
<feature type="compositionally biased region" description="Polar residues" evidence="5">
    <location>
        <begin position="24"/>
        <end position="37"/>
    </location>
</feature>
<dbReference type="GO" id="GO:0004497">
    <property type="term" value="F:monooxygenase activity"/>
    <property type="evidence" value="ECO:0007669"/>
    <property type="project" value="InterPro"/>
</dbReference>
<sequence>MNTQEVPTAEMEAVILSEPHQEPTAENSISSTNRASSLDQTADPVDCLLLISVQKGVESMGLKKVESAKLSSSRANPNRRLVAAFGVDNCFTTMMITLKSMMDPLFGFDTTRQDVDSDIQTLASEINAQWLRSKEGFDANNNVMPEWEFKNQEKLRDALKAVFPEKDVDVGSDNPLNYLLPGYETMWRVVLRCFIELTARDHDNASKWCEIMQDFVDNPTDAQLLDRKPSGDGTRTSASQIAKETLRLYPPTRRVYREFETTEGEMKTVSADIETCHRTADVWKPEPLQFIPERWDDKENQPFEDAYFMPFAIKPFNCPAKRRVKATKAEQEEGKVDFLPFAFAMISLLVGTLTRQTAGAWKIVGDVPDKFISLKTEREAYNYLRLERVKKVQD</sequence>
<comment type="cofactor">
    <cofactor evidence="1">
        <name>heme</name>
        <dbReference type="ChEBI" id="CHEBI:30413"/>
    </cofactor>
</comment>
<dbReference type="PANTHER" id="PTHR24305">
    <property type="entry name" value="CYTOCHROME P450"/>
    <property type="match status" value="1"/>
</dbReference>
<dbReference type="Proteomes" id="UP001310594">
    <property type="component" value="Unassembled WGS sequence"/>
</dbReference>
<evidence type="ECO:0000256" key="3">
    <source>
        <dbReference type="ARBA" id="ARBA00022723"/>
    </source>
</evidence>
<dbReference type="Pfam" id="PF00067">
    <property type="entry name" value="p450"/>
    <property type="match status" value="1"/>
</dbReference>
<evidence type="ECO:0000256" key="2">
    <source>
        <dbReference type="ARBA" id="ARBA00010617"/>
    </source>
</evidence>
<name>A0AAN7VKM8_9PEZI</name>
<dbReference type="GO" id="GO:0020037">
    <property type="term" value="F:heme binding"/>
    <property type="evidence" value="ECO:0007669"/>
    <property type="project" value="InterPro"/>
</dbReference>
<keyword evidence="3" id="KW-0479">Metal-binding</keyword>
<organism evidence="6 7">
    <name type="scientific">Elasticomyces elasticus</name>
    <dbReference type="NCBI Taxonomy" id="574655"/>
    <lineage>
        <taxon>Eukaryota</taxon>
        <taxon>Fungi</taxon>
        <taxon>Dikarya</taxon>
        <taxon>Ascomycota</taxon>
        <taxon>Pezizomycotina</taxon>
        <taxon>Dothideomycetes</taxon>
        <taxon>Dothideomycetidae</taxon>
        <taxon>Mycosphaerellales</taxon>
        <taxon>Teratosphaeriaceae</taxon>
        <taxon>Elasticomyces</taxon>
    </lineage>
</organism>
<gene>
    <name evidence="6" type="ORF">LTR97_012797</name>
</gene>
<dbReference type="GO" id="GO:0016705">
    <property type="term" value="F:oxidoreductase activity, acting on paired donors, with incorporation or reduction of molecular oxygen"/>
    <property type="evidence" value="ECO:0007669"/>
    <property type="project" value="InterPro"/>
</dbReference>
<dbReference type="PANTHER" id="PTHR24305:SF232">
    <property type="entry name" value="P450, PUTATIVE (EUROFUNG)-RELATED"/>
    <property type="match status" value="1"/>
</dbReference>
<proteinExistence type="inferred from homology"/>
<dbReference type="InterPro" id="IPR036396">
    <property type="entry name" value="Cyt_P450_sf"/>
</dbReference>
<evidence type="ECO:0000256" key="1">
    <source>
        <dbReference type="ARBA" id="ARBA00001971"/>
    </source>
</evidence>